<dbReference type="Proteomes" id="UP000001514">
    <property type="component" value="Unassembled WGS sequence"/>
</dbReference>
<dbReference type="HOGENOM" id="CLU_055536_0_0_1"/>
<keyword evidence="3" id="KW-1185">Reference proteome</keyword>
<proteinExistence type="predicted"/>
<dbReference type="Pfam" id="PF00646">
    <property type="entry name" value="F-box"/>
    <property type="match status" value="1"/>
</dbReference>
<sequence length="349" mass="39249">MDYSLLQIIEEEVLVRLSAGLLHTRVRLVCKQWKDLIDSPRFKSLHHKYHSGFKGGERSPPIILGLECNGSLAKCNPFGQGRDKDWILINPLPELRFYLLSCAGGLMFGRITSNKSYVVLNPLTGDLKVLPPPPLEPLPSTAIMATPTSRQRYWICISYMRVVYLYDSSVGIWQDVPLPEGWKHHCYAKAINNKVYYYCRGLDHVDTGLMGVLSLDLESLNWSTEWAIHGYSTPSRCCIDFLVSPALEFFKVTVDSMYHLSRLDAASKGFVEEVGLPLNMKEGMSHVPSCCYKDTIVVAGPKQLEWTLHFEVASLYWNLKEGLSQPCCYKVAGPKTLAIARPNFGAPVS</sequence>
<protein>
    <recommendedName>
        <fullName evidence="1">F-box domain-containing protein</fullName>
    </recommendedName>
</protein>
<dbReference type="InterPro" id="IPR001810">
    <property type="entry name" value="F-box_dom"/>
</dbReference>
<dbReference type="Gramene" id="EFJ20404">
    <property type="protein sequence ID" value="EFJ20404"/>
    <property type="gene ID" value="SELMODRAFT_418290"/>
</dbReference>
<dbReference type="EMBL" id="GL377602">
    <property type="protein sequence ID" value="EFJ20404.1"/>
    <property type="molecule type" value="Genomic_DNA"/>
</dbReference>
<name>D8S588_SELML</name>
<dbReference type="InParanoid" id="D8S588"/>
<dbReference type="STRING" id="88036.D8S588"/>
<dbReference type="AlphaFoldDB" id="D8S588"/>
<evidence type="ECO:0000313" key="2">
    <source>
        <dbReference type="EMBL" id="EFJ20404.1"/>
    </source>
</evidence>
<evidence type="ECO:0000313" key="3">
    <source>
        <dbReference type="Proteomes" id="UP000001514"/>
    </source>
</evidence>
<dbReference type="PANTHER" id="PTHR31672">
    <property type="entry name" value="BNACNNG10540D PROTEIN"/>
    <property type="match status" value="1"/>
</dbReference>
<organism evidence="3">
    <name type="scientific">Selaginella moellendorffii</name>
    <name type="common">Spikemoss</name>
    <dbReference type="NCBI Taxonomy" id="88036"/>
    <lineage>
        <taxon>Eukaryota</taxon>
        <taxon>Viridiplantae</taxon>
        <taxon>Streptophyta</taxon>
        <taxon>Embryophyta</taxon>
        <taxon>Tracheophyta</taxon>
        <taxon>Lycopodiopsida</taxon>
        <taxon>Selaginellales</taxon>
        <taxon>Selaginellaceae</taxon>
        <taxon>Selaginella</taxon>
    </lineage>
</organism>
<reference evidence="2 3" key="1">
    <citation type="journal article" date="2011" name="Science">
        <title>The Selaginella genome identifies genetic changes associated with the evolution of vascular plants.</title>
        <authorList>
            <person name="Banks J.A."/>
            <person name="Nishiyama T."/>
            <person name="Hasebe M."/>
            <person name="Bowman J.L."/>
            <person name="Gribskov M."/>
            <person name="dePamphilis C."/>
            <person name="Albert V.A."/>
            <person name="Aono N."/>
            <person name="Aoyama T."/>
            <person name="Ambrose B.A."/>
            <person name="Ashton N.W."/>
            <person name="Axtell M.J."/>
            <person name="Barker E."/>
            <person name="Barker M.S."/>
            <person name="Bennetzen J.L."/>
            <person name="Bonawitz N.D."/>
            <person name="Chapple C."/>
            <person name="Cheng C."/>
            <person name="Correa L.G."/>
            <person name="Dacre M."/>
            <person name="DeBarry J."/>
            <person name="Dreyer I."/>
            <person name="Elias M."/>
            <person name="Engstrom E.M."/>
            <person name="Estelle M."/>
            <person name="Feng L."/>
            <person name="Finet C."/>
            <person name="Floyd S.K."/>
            <person name="Frommer W.B."/>
            <person name="Fujita T."/>
            <person name="Gramzow L."/>
            <person name="Gutensohn M."/>
            <person name="Harholt J."/>
            <person name="Hattori M."/>
            <person name="Heyl A."/>
            <person name="Hirai T."/>
            <person name="Hiwatashi Y."/>
            <person name="Ishikawa M."/>
            <person name="Iwata M."/>
            <person name="Karol K.G."/>
            <person name="Koehler B."/>
            <person name="Kolukisaoglu U."/>
            <person name="Kubo M."/>
            <person name="Kurata T."/>
            <person name="Lalonde S."/>
            <person name="Li K."/>
            <person name="Li Y."/>
            <person name="Litt A."/>
            <person name="Lyons E."/>
            <person name="Manning G."/>
            <person name="Maruyama T."/>
            <person name="Michael T.P."/>
            <person name="Mikami K."/>
            <person name="Miyazaki S."/>
            <person name="Morinaga S."/>
            <person name="Murata T."/>
            <person name="Mueller-Roeber B."/>
            <person name="Nelson D.R."/>
            <person name="Obara M."/>
            <person name="Oguri Y."/>
            <person name="Olmstead R.G."/>
            <person name="Onodera N."/>
            <person name="Petersen B.L."/>
            <person name="Pils B."/>
            <person name="Prigge M."/>
            <person name="Rensing S.A."/>
            <person name="Riano-Pachon D.M."/>
            <person name="Roberts A.W."/>
            <person name="Sato Y."/>
            <person name="Scheller H.V."/>
            <person name="Schulz B."/>
            <person name="Schulz C."/>
            <person name="Shakirov E.V."/>
            <person name="Shibagaki N."/>
            <person name="Shinohara N."/>
            <person name="Shippen D.E."/>
            <person name="Soerensen I."/>
            <person name="Sotooka R."/>
            <person name="Sugimoto N."/>
            <person name="Sugita M."/>
            <person name="Sumikawa N."/>
            <person name="Tanurdzic M."/>
            <person name="Theissen G."/>
            <person name="Ulvskov P."/>
            <person name="Wakazuki S."/>
            <person name="Weng J.K."/>
            <person name="Willats W.W."/>
            <person name="Wipf D."/>
            <person name="Wolf P.G."/>
            <person name="Yang L."/>
            <person name="Zimmer A.D."/>
            <person name="Zhu Q."/>
            <person name="Mitros T."/>
            <person name="Hellsten U."/>
            <person name="Loque D."/>
            <person name="Otillar R."/>
            <person name="Salamov A."/>
            <person name="Schmutz J."/>
            <person name="Shapiro H."/>
            <person name="Lindquist E."/>
            <person name="Lucas S."/>
            <person name="Rokhsar D."/>
            <person name="Grigoriev I.V."/>
        </authorList>
    </citation>
    <scope>NUCLEOTIDE SEQUENCE [LARGE SCALE GENOMIC DNA]</scope>
</reference>
<dbReference type="KEGG" id="smo:SELMODRAFT_418290"/>
<dbReference type="InterPro" id="IPR050796">
    <property type="entry name" value="SCF_F-box_component"/>
</dbReference>
<dbReference type="GO" id="GO:0031146">
    <property type="term" value="P:SCF-dependent proteasomal ubiquitin-dependent protein catabolic process"/>
    <property type="evidence" value="ECO:0000318"/>
    <property type="project" value="GO_Central"/>
</dbReference>
<feature type="domain" description="F-box" evidence="1">
    <location>
        <begin position="24"/>
        <end position="44"/>
    </location>
</feature>
<dbReference type="GO" id="GO:0004842">
    <property type="term" value="F:ubiquitin-protein transferase activity"/>
    <property type="evidence" value="ECO:0000318"/>
    <property type="project" value="GO_Central"/>
</dbReference>
<dbReference type="InterPro" id="IPR015915">
    <property type="entry name" value="Kelch-typ_b-propeller"/>
</dbReference>
<dbReference type="SUPFAM" id="SSF117281">
    <property type="entry name" value="Kelch motif"/>
    <property type="match status" value="1"/>
</dbReference>
<accession>D8S588</accession>
<gene>
    <name evidence="2" type="ORF">SELMODRAFT_418290</name>
</gene>
<dbReference type="Gene3D" id="1.20.1280.50">
    <property type="match status" value="1"/>
</dbReference>
<evidence type="ECO:0000259" key="1">
    <source>
        <dbReference type="Pfam" id="PF00646"/>
    </source>
</evidence>